<name>A0ABY6DV17_9ACTN</name>
<evidence type="ECO:0000313" key="3">
    <source>
        <dbReference type="Proteomes" id="UP001061298"/>
    </source>
</evidence>
<feature type="region of interest" description="Disordered" evidence="1">
    <location>
        <begin position="1"/>
        <end position="87"/>
    </location>
</feature>
<accession>A0ABY6DV17</accession>
<dbReference type="RefSeq" id="WP_263228457.1">
    <property type="nucleotide sequence ID" value="NZ_CP106793.1"/>
</dbReference>
<sequence length="87" mass="9134">MSDRKDRRGSGYARGRDPGEPGAHSGAESQARERTVPGTASAEEGYQTERGTTAGKPLEGVEKEERARREPDTGTGERGTDGDAAGT</sequence>
<evidence type="ECO:0000313" key="2">
    <source>
        <dbReference type="EMBL" id="UXY18211.1"/>
    </source>
</evidence>
<organism evidence="2 3">
    <name type="scientific">Streptomyces cynarae</name>
    <dbReference type="NCBI Taxonomy" id="2981134"/>
    <lineage>
        <taxon>Bacteria</taxon>
        <taxon>Bacillati</taxon>
        <taxon>Actinomycetota</taxon>
        <taxon>Actinomycetes</taxon>
        <taxon>Kitasatosporales</taxon>
        <taxon>Streptomycetaceae</taxon>
        <taxon>Streptomyces</taxon>
    </lineage>
</organism>
<dbReference type="Proteomes" id="UP001061298">
    <property type="component" value="Chromosome"/>
</dbReference>
<feature type="compositionally biased region" description="Basic and acidic residues" evidence="1">
    <location>
        <begin position="1"/>
        <end position="19"/>
    </location>
</feature>
<gene>
    <name evidence="2" type="ORF">N8I84_05340</name>
</gene>
<proteinExistence type="predicted"/>
<evidence type="ECO:0000256" key="1">
    <source>
        <dbReference type="SAM" id="MobiDB-lite"/>
    </source>
</evidence>
<keyword evidence="3" id="KW-1185">Reference proteome</keyword>
<reference evidence="2" key="1">
    <citation type="submission" date="2022-10" db="EMBL/GenBank/DDBJ databases">
        <authorList>
            <person name="Mo P."/>
        </authorList>
    </citation>
    <scope>NUCLEOTIDE SEQUENCE</scope>
    <source>
        <strain evidence="2">HUAS 13-4</strain>
    </source>
</reference>
<protein>
    <submittedName>
        <fullName evidence="2">Uncharacterized protein</fullName>
    </submittedName>
</protein>
<feature type="compositionally biased region" description="Basic and acidic residues" evidence="1">
    <location>
        <begin position="59"/>
        <end position="72"/>
    </location>
</feature>
<dbReference type="EMBL" id="CP106793">
    <property type="protein sequence ID" value="UXY18211.1"/>
    <property type="molecule type" value="Genomic_DNA"/>
</dbReference>